<keyword evidence="5" id="KW-0863">Zinc-finger</keyword>
<dbReference type="OrthoDB" id="6336709at2759"/>
<dbReference type="GO" id="GO:0008270">
    <property type="term" value="F:zinc ion binding"/>
    <property type="evidence" value="ECO:0007669"/>
    <property type="project" value="UniProtKB-KW"/>
</dbReference>
<dbReference type="Pfam" id="PF00651">
    <property type="entry name" value="BTB"/>
    <property type="match status" value="1"/>
</dbReference>
<proteinExistence type="inferred from homology"/>
<dbReference type="Gene3D" id="3.30.160.60">
    <property type="entry name" value="Classic Zinc Finger"/>
    <property type="match status" value="3"/>
</dbReference>
<evidence type="ECO:0000313" key="12">
    <source>
        <dbReference type="Proteomes" id="UP000675881"/>
    </source>
</evidence>
<evidence type="ECO:0000256" key="4">
    <source>
        <dbReference type="ARBA" id="ARBA00022737"/>
    </source>
</evidence>
<comment type="similarity">
    <text evidence="2">Belongs to the krueppel C2H2-type zinc-finger protein family.</text>
</comment>
<evidence type="ECO:0000256" key="6">
    <source>
        <dbReference type="ARBA" id="ARBA00022833"/>
    </source>
</evidence>
<evidence type="ECO:0000256" key="2">
    <source>
        <dbReference type="ARBA" id="ARBA00006991"/>
    </source>
</evidence>
<keyword evidence="10" id="KW-0539">Nucleus</keyword>
<keyword evidence="7" id="KW-0805">Transcription regulation</keyword>
<dbReference type="PROSITE" id="PS50097">
    <property type="entry name" value="BTB"/>
    <property type="match status" value="1"/>
</dbReference>
<protein>
    <submittedName>
        <fullName evidence="11">KRAB</fullName>
    </submittedName>
</protein>
<dbReference type="GO" id="GO:0001228">
    <property type="term" value="F:DNA-binding transcription activator activity, RNA polymerase II-specific"/>
    <property type="evidence" value="ECO:0007669"/>
    <property type="project" value="TreeGrafter"/>
</dbReference>
<dbReference type="SUPFAM" id="SSF54695">
    <property type="entry name" value="POZ domain"/>
    <property type="match status" value="1"/>
</dbReference>
<keyword evidence="3" id="KW-0479">Metal-binding</keyword>
<dbReference type="Gene3D" id="3.30.710.10">
    <property type="entry name" value="Potassium Channel Kv1.1, Chain A"/>
    <property type="match status" value="1"/>
</dbReference>
<dbReference type="InterPro" id="IPR036236">
    <property type="entry name" value="Znf_C2H2_sf"/>
</dbReference>
<accession>A0A7R8CCN6</accession>
<evidence type="ECO:0000256" key="7">
    <source>
        <dbReference type="ARBA" id="ARBA00023015"/>
    </source>
</evidence>
<dbReference type="PROSITE" id="PS00028">
    <property type="entry name" value="ZINC_FINGER_C2H2_1"/>
    <property type="match status" value="4"/>
</dbReference>
<dbReference type="GO" id="GO:0005634">
    <property type="term" value="C:nucleus"/>
    <property type="evidence" value="ECO:0007669"/>
    <property type="project" value="UniProtKB-SubCell"/>
</dbReference>
<dbReference type="AlphaFoldDB" id="A0A7R8CCN6"/>
<organism evidence="11 12">
    <name type="scientific">Lepeophtheirus salmonis</name>
    <name type="common">Salmon louse</name>
    <name type="synonym">Caligus salmonis</name>
    <dbReference type="NCBI Taxonomy" id="72036"/>
    <lineage>
        <taxon>Eukaryota</taxon>
        <taxon>Metazoa</taxon>
        <taxon>Ecdysozoa</taxon>
        <taxon>Arthropoda</taxon>
        <taxon>Crustacea</taxon>
        <taxon>Multicrustacea</taxon>
        <taxon>Hexanauplia</taxon>
        <taxon>Copepoda</taxon>
        <taxon>Siphonostomatoida</taxon>
        <taxon>Caligidae</taxon>
        <taxon>Lepeophtheirus</taxon>
    </lineage>
</organism>
<dbReference type="EMBL" id="HG994580">
    <property type="protein sequence ID" value="CAF2771029.1"/>
    <property type="molecule type" value="Genomic_DNA"/>
</dbReference>
<name>A0A7R8CCN6_LEPSM</name>
<evidence type="ECO:0000256" key="5">
    <source>
        <dbReference type="ARBA" id="ARBA00022771"/>
    </source>
</evidence>
<dbReference type="SUPFAM" id="SSF57667">
    <property type="entry name" value="beta-beta-alpha zinc fingers"/>
    <property type="match status" value="3"/>
</dbReference>
<dbReference type="PANTHER" id="PTHR24393">
    <property type="entry name" value="ZINC FINGER PROTEIN"/>
    <property type="match status" value="1"/>
</dbReference>
<gene>
    <name evidence="11" type="ORF">LSAA_621</name>
</gene>
<dbReference type="InterPro" id="IPR013087">
    <property type="entry name" value="Znf_C2H2_type"/>
</dbReference>
<keyword evidence="6" id="KW-0862">Zinc</keyword>
<keyword evidence="8" id="KW-0238">DNA-binding</keyword>
<sequence length="463" mass="52672">MSENVERILKLSSNPIYYDTLIHTQDNGVLGVPRLLLLISSPILRNAFRDYEDPPESVSILLPGFDKSVVENVLQYMSQGNYNSSSEDNFKEVKELLSVLKVPFESFEERKGIECKYCGKVLKDKHSLKSHIFKTKGNLKSHSITHGEKEFICETCGFITKTKLALSLHSEIHRDSRRYKCESCTKSFAVKTYLTHHRQTAHSDARPFSCPLCRKSFKLERQVKSHRRLVHNAPKNIQCLLCSYSCSQMPKMTLHLIVHSGTKPFLCSDCPETFKHQEEGRRHARAKHPQSQVNITFVINDSISKLSKTAIRRIYEFNRKWSGSLQFSKLLFYIFFIFKLVSSLKCYSCGGHSNFSCAKNSEMTIIFEVTCNETATSCMSVDRENVLEIKSCWSQKTVGCVVANGIKLCSCLKDLCNCQKTTEGATEICPKKELIDLQKNSIGVVICQELVLILLIVALISLY</sequence>
<evidence type="ECO:0000256" key="10">
    <source>
        <dbReference type="ARBA" id="ARBA00023242"/>
    </source>
</evidence>
<evidence type="ECO:0000256" key="8">
    <source>
        <dbReference type="ARBA" id="ARBA00023125"/>
    </source>
</evidence>
<dbReference type="InterPro" id="IPR011333">
    <property type="entry name" value="SKP1/BTB/POZ_sf"/>
</dbReference>
<evidence type="ECO:0000256" key="1">
    <source>
        <dbReference type="ARBA" id="ARBA00004123"/>
    </source>
</evidence>
<evidence type="ECO:0000256" key="9">
    <source>
        <dbReference type="ARBA" id="ARBA00023163"/>
    </source>
</evidence>
<dbReference type="GO" id="GO:0000978">
    <property type="term" value="F:RNA polymerase II cis-regulatory region sequence-specific DNA binding"/>
    <property type="evidence" value="ECO:0007669"/>
    <property type="project" value="TreeGrafter"/>
</dbReference>
<dbReference type="SMART" id="SM00355">
    <property type="entry name" value="ZnF_C2H2"/>
    <property type="match status" value="6"/>
</dbReference>
<evidence type="ECO:0000313" key="11">
    <source>
        <dbReference type="EMBL" id="CAF2771029.1"/>
    </source>
</evidence>
<keyword evidence="4" id="KW-0677">Repeat</keyword>
<reference evidence="11" key="1">
    <citation type="submission" date="2021-02" db="EMBL/GenBank/DDBJ databases">
        <authorList>
            <person name="Bekaert M."/>
        </authorList>
    </citation>
    <scope>NUCLEOTIDE SEQUENCE</scope>
    <source>
        <strain evidence="11">IoA-00</strain>
    </source>
</reference>
<dbReference type="Pfam" id="PF00096">
    <property type="entry name" value="zf-C2H2"/>
    <property type="match status" value="2"/>
</dbReference>
<dbReference type="InterPro" id="IPR000210">
    <property type="entry name" value="BTB/POZ_dom"/>
</dbReference>
<dbReference type="PANTHER" id="PTHR24393:SF15">
    <property type="entry name" value="IP01243P-RELATED"/>
    <property type="match status" value="1"/>
</dbReference>
<dbReference type="Proteomes" id="UP000675881">
    <property type="component" value="Chromosome 1"/>
</dbReference>
<keyword evidence="9" id="KW-0804">Transcription</keyword>
<comment type="subcellular location">
    <subcellularLocation>
        <location evidence="1">Nucleus</location>
    </subcellularLocation>
</comment>
<dbReference type="PROSITE" id="PS50157">
    <property type="entry name" value="ZINC_FINGER_C2H2_2"/>
    <property type="match status" value="5"/>
</dbReference>
<keyword evidence="12" id="KW-1185">Reference proteome</keyword>
<evidence type="ECO:0000256" key="3">
    <source>
        <dbReference type="ARBA" id="ARBA00022723"/>
    </source>
</evidence>